<feature type="region of interest" description="Disordered" evidence="2">
    <location>
        <begin position="333"/>
        <end position="354"/>
    </location>
</feature>
<evidence type="ECO:0008006" key="6">
    <source>
        <dbReference type="Google" id="ProtNLM"/>
    </source>
</evidence>
<name>A0A2N7S0S9_9MICC</name>
<feature type="signal peptide" evidence="3">
    <location>
        <begin position="1"/>
        <end position="31"/>
    </location>
</feature>
<dbReference type="PANTHER" id="PTHR30006:SF2">
    <property type="entry name" value="ABC TRANSPORTER SUBSTRATE-BINDING PROTEIN"/>
    <property type="match status" value="1"/>
</dbReference>
<evidence type="ECO:0000256" key="3">
    <source>
        <dbReference type="SAM" id="SignalP"/>
    </source>
</evidence>
<dbReference type="PANTHER" id="PTHR30006">
    <property type="entry name" value="THIAMINE-BINDING PERIPLASMIC PROTEIN-RELATED"/>
    <property type="match status" value="1"/>
</dbReference>
<dbReference type="RefSeq" id="WP_102598805.1">
    <property type="nucleotide sequence ID" value="NZ_JABUYH010000019.1"/>
</dbReference>
<evidence type="ECO:0000313" key="4">
    <source>
        <dbReference type="EMBL" id="PMQ19741.1"/>
    </source>
</evidence>
<reference evidence="4 5" key="1">
    <citation type="journal article" date="2017" name="Elife">
        <title>Extensive horizontal gene transfer in cheese-associated bacteria.</title>
        <authorList>
            <person name="Bonham K.S."/>
            <person name="Wolfe B.E."/>
            <person name="Dutton R.J."/>
        </authorList>
    </citation>
    <scope>NUCLEOTIDE SEQUENCE [LARGE SCALE GENOMIC DNA]</scope>
    <source>
        <strain evidence="4 5">JB182</strain>
    </source>
</reference>
<feature type="chain" id="PRO_5014885995" description="ABC transporter substrate-binding protein" evidence="3">
    <location>
        <begin position="32"/>
        <end position="388"/>
    </location>
</feature>
<proteinExistence type="predicted"/>
<evidence type="ECO:0000256" key="2">
    <source>
        <dbReference type="SAM" id="MobiDB-lite"/>
    </source>
</evidence>
<evidence type="ECO:0000313" key="5">
    <source>
        <dbReference type="Proteomes" id="UP000235739"/>
    </source>
</evidence>
<dbReference type="EMBL" id="PNQX01000002">
    <property type="protein sequence ID" value="PMQ19741.1"/>
    <property type="molecule type" value="Genomic_DNA"/>
</dbReference>
<dbReference type="SUPFAM" id="SSF53850">
    <property type="entry name" value="Periplasmic binding protein-like II"/>
    <property type="match status" value="1"/>
</dbReference>
<sequence>MSINRTHRWTTVLSLGLGAVLFTGCAGGAPAATTSSAPATASAEDFDLDQLIEAAKAEGPITIYDSTSKIEKMAAAFTKTYGIEATGVKADAAEAIEKVTREAQSGNVVGDVVAISDLPAVKNQLLPNNFVTNWVPADLAENIDSSMQEPLVVITDPSFWTYNTEAFDTCPATNIWDFTTEKFTKKVAFQDPVGDNGALDWYSQMEQFGDQELRDAYKEAFGEELKTDKESAAAEWVSRMAANQPILTKSSEEASEAVGATGQDDPPMALMSSAKYRNIDEKGYALGVCEGLVPWVGKASPKSLTIASGTKSPNAAKLFVHFALTQEGIDPQISDGKISSNSSVKQPEDPANVGDHLEEIFQFDNAGLETDWASREKLQDLWRTSSKK</sequence>
<gene>
    <name evidence="4" type="ORF">CIK84_13960</name>
</gene>
<dbReference type="Pfam" id="PF13416">
    <property type="entry name" value="SBP_bac_8"/>
    <property type="match status" value="1"/>
</dbReference>
<accession>A0A2N7S0S9</accession>
<comment type="caution">
    <text evidence="4">The sequence shown here is derived from an EMBL/GenBank/DDBJ whole genome shotgun (WGS) entry which is preliminary data.</text>
</comment>
<dbReference type="Proteomes" id="UP000235739">
    <property type="component" value="Unassembled WGS sequence"/>
</dbReference>
<organism evidence="4 5">
    <name type="scientific">Glutamicibacter arilaitensis</name>
    <dbReference type="NCBI Taxonomy" id="256701"/>
    <lineage>
        <taxon>Bacteria</taxon>
        <taxon>Bacillati</taxon>
        <taxon>Actinomycetota</taxon>
        <taxon>Actinomycetes</taxon>
        <taxon>Micrococcales</taxon>
        <taxon>Micrococcaceae</taxon>
        <taxon>Glutamicibacter</taxon>
    </lineage>
</organism>
<dbReference type="AlphaFoldDB" id="A0A2N7S0S9"/>
<protein>
    <recommendedName>
        <fullName evidence="6">ABC transporter substrate-binding protein</fullName>
    </recommendedName>
</protein>
<dbReference type="InterPro" id="IPR006059">
    <property type="entry name" value="SBP"/>
</dbReference>
<dbReference type="Gene3D" id="3.40.190.10">
    <property type="entry name" value="Periplasmic binding protein-like II"/>
    <property type="match status" value="2"/>
</dbReference>
<keyword evidence="1 3" id="KW-0732">Signal</keyword>
<feature type="region of interest" description="Disordered" evidence="2">
    <location>
        <begin position="248"/>
        <end position="267"/>
    </location>
</feature>
<dbReference type="PROSITE" id="PS51257">
    <property type="entry name" value="PROKAR_LIPOPROTEIN"/>
    <property type="match status" value="1"/>
</dbReference>
<evidence type="ECO:0000256" key="1">
    <source>
        <dbReference type="ARBA" id="ARBA00022729"/>
    </source>
</evidence>